<dbReference type="EMBL" id="WHYR01000002">
    <property type="protein sequence ID" value="MQL50922.1"/>
    <property type="molecule type" value="Genomic_DNA"/>
</dbReference>
<dbReference type="InterPro" id="IPR018254">
    <property type="entry name" value="Ribosomal_uL29_CS"/>
</dbReference>
<sequence length="67" mass="8050">MKAKDLREMTDEELSKKLIDTKDELFKLRFQLATNQLDNPMKIKEVRRNIARLKTIIRERELGIHRA</sequence>
<evidence type="ECO:0000313" key="6">
    <source>
        <dbReference type="EMBL" id="MQL50922.1"/>
    </source>
</evidence>
<dbReference type="Pfam" id="PF00831">
    <property type="entry name" value="Ribosomal_L29"/>
    <property type="match status" value="1"/>
</dbReference>
<comment type="caution">
    <text evidence="6">The sequence shown here is derived from an EMBL/GenBank/DDBJ whole genome shotgun (WGS) entry which is preliminary data.</text>
</comment>
<accession>A0A6N7ILS0</accession>
<evidence type="ECO:0000313" key="7">
    <source>
        <dbReference type="Proteomes" id="UP000441717"/>
    </source>
</evidence>
<dbReference type="CDD" id="cd00427">
    <property type="entry name" value="Ribosomal_L29_HIP"/>
    <property type="match status" value="1"/>
</dbReference>
<evidence type="ECO:0000256" key="4">
    <source>
        <dbReference type="ARBA" id="ARBA00035204"/>
    </source>
</evidence>
<dbReference type="PANTHER" id="PTHR10916">
    <property type="entry name" value="60S RIBOSOMAL PROTEIN L35/50S RIBOSOMAL PROTEIN L29"/>
    <property type="match status" value="1"/>
</dbReference>
<protein>
    <recommendedName>
        <fullName evidence="4 5">Large ribosomal subunit protein uL29</fullName>
    </recommendedName>
</protein>
<keyword evidence="7" id="KW-1185">Reference proteome</keyword>
<evidence type="ECO:0000256" key="5">
    <source>
        <dbReference type="HAMAP-Rule" id="MF_00374"/>
    </source>
</evidence>
<proteinExistence type="inferred from homology"/>
<dbReference type="InterPro" id="IPR036049">
    <property type="entry name" value="Ribosomal_uL29_sf"/>
</dbReference>
<dbReference type="PANTHER" id="PTHR10916:SF0">
    <property type="entry name" value="LARGE RIBOSOMAL SUBUNIT PROTEIN UL29C"/>
    <property type="match status" value="1"/>
</dbReference>
<dbReference type="RefSeq" id="WP_152944832.1">
    <property type="nucleotide sequence ID" value="NZ_WHYR01000002.1"/>
</dbReference>
<dbReference type="PROSITE" id="PS00579">
    <property type="entry name" value="RIBOSOMAL_L29"/>
    <property type="match status" value="1"/>
</dbReference>
<dbReference type="GO" id="GO:0006412">
    <property type="term" value="P:translation"/>
    <property type="evidence" value="ECO:0007669"/>
    <property type="project" value="UniProtKB-UniRule"/>
</dbReference>
<organism evidence="6 7">
    <name type="scientific">Desulfofundulus thermobenzoicus</name>
    <dbReference type="NCBI Taxonomy" id="29376"/>
    <lineage>
        <taxon>Bacteria</taxon>
        <taxon>Bacillati</taxon>
        <taxon>Bacillota</taxon>
        <taxon>Clostridia</taxon>
        <taxon>Eubacteriales</taxon>
        <taxon>Peptococcaceae</taxon>
        <taxon>Desulfofundulus</taxon>
    </lineage>
</organism>
<gene>
    <name evidence="5 6" type="primary">rpmC</name>
    <name evidence="6" type="ORF">GFC01_01270</name>
</gene>
<dbReference type="AlphaFoldDB" id="A0A6N7ILS0"/>
<keyword evidence="3 5" id="KW-0687">Ribonucleoprotein</keyword>
<dbReference type="Proteomes" id="UP000441717">
    <property type="component" value="Unassembled WGS sequence"/>
</dbReference>
<dbReference type="Gene3D" id="1.10.287.310">
    <property type="match status" value="1"/>
</dbReference>
<dbReference type="FunFam" id="1.10.287.310:FF:000001">
    <property type="entry name" value="50S ribosomal protein L29"/>
    <property type="match status" value="1"/>
</dbReference>
<dbReference type="HAMAP" id="MF_00374">
    <property type="entry name" value="Ribosomal_uL29"/>
    <property type="match status" value="1"/>
</dbReference>
<dbReference type="OrthoDB" id="9815192at2"/>
<evidence type="ECO:0000256" key="1">
    <source>
        <dbReference type="ARBA" id="ARBA00009254"/>
    </source>
</evidence>
<dbReference type="GO" id="GO:0003735">
    <property type="term" value="F:structural constituent of ribosome"/>
    <property type="evidence" value="ECO:0007669"/>
    <property type="project" value="InterPro"/>
</dbReference>
<evidence type="ECO:0000256" key="2">
    <source>
        <dbReference type="ARBA" id="ARBA00022980"/>
    </source>
</evidence>
<name>A0A6N7ILS0_9FIRM</name>
<evidence type="ECO:0000256" key="3">
    <source>
        <dbReference type="ARBA" id="ARBA00023274"/>
    </source>
</evidence>
<keyword evidence="2 5" id="KW-0689">Ribosomal protein</keyword>
<dbReference type="GO" id="GO:0022625">
    <property type="term" value="C:cytosolic large ribosomal subunit"/>
    <property type="evidence" value="ECO:0007669"/>
    <property type="project" value="TreeGrafter"/>
</dbReference>
<dbReference type="NCBIfam" id="TIGR00012">
    <property type="entry name" value="L29"/>
    <property type="match status" value="1"/>
</dbReference>
<dbReference type="InterPro" id="IPR001854">
    <property type="entry name" value="Ribosomal_uL29"/>
</dbReference>
<reference evidence="6 7" key="1">
    <citation type="submission" date="2019-10" db="EMBL/GenBank/DDBJ databases">
        <title>Comparative genomics of sulfur disproportionating microorganisms.</title>
        <authorList>
            <person name="Ward L.M."/>
            <person name="Bertran E."/>
            <person name="Johnston D."/>
        </authorList>
    </citation>
    <scope>NUCLEOTIDE SEQUENCE [LARGE SCALE GENOMIC DNA]</scope>
    <source>
        <strain evidence="6 7">DSM 14055</strain>
    </source>
</reference>
<dbReference type="SUPFAM" id="SSF46561">
    <property type="entry name" value="Ribosomal protein L29 (L29p)"/>
    <property type="match status" value="1"/>
</dbReference>
<dbReference type="InterPro" id="IPR050063">
    <property type="entry name" value="Ribosomal_protein_uL29"/>
</dbReference>
<comment type="similarity">
    <text evidence="1 5">Belongs to the universal ribosomal protein uL29 family.</text>
</comment>